<dbReference type="OrthoDB" id="1939479at2759"/>
<dbReference type="GO" id="GO:0016929">
    <property type="term" value="F:deSUMOylase activity"/>
    <property type="evidence" value="ECO:0007669"/>
    <property type="project" value="TreeGrafter"/>
</dbReference>
<gene>
    <name evidence="7" type="ORF">T310_0325</name>
</gene>
<dbReference type="GO" id="GO:0006508">
    <property type="term" value="P:proteolysis"/>
    <property type="evidence" value="ECO:0007669"/>
    <property type="project" value="UniProtKB-KW"/>
</dbReference>
<reference evidence="7 8" key="1">
    <citation type="submission" date="2015-04" db="EMBL/GenBank/DDBJ databases">
        <authorList>
            <person name="Heijne W.H."/>
            <person name="Fedorova N.D."/>
            <person name="Nierman W.C."/>
            <person name="Vollebregt A.W."/>
            <person name="Zhao Z."/>
            <person name="Wu L."/>
            <person name="Kumar M."/>
            <person name="Stam H."/>
            <person name="van den Berg M.A."/>
            <person name="Pel H.J."/>
        </authorList>
    </citation>
    <scope>NUCLEOTIDE SEQUENCE [LARGE SCALE GENOMIC DNA]</scope>
    <source>
        <strain evidence="7 8">CBS 393.64</strain>
    </source>
</reference>
<dbReference type="EMBL" id="LASV01000015">
    <property type="protein sequence ID" value="KKA25685.1"/>
    <property type="molecule type" value="Genomic_DNA"/>
</dbReference>
<dbReference type="Pfam" id="PF02902">
    <property type="entry name" value="Peptidase_C48"/>
    <property type="match status" value="1"/>
</dbReference>
<feature type="compositionally biased region" description="Polar residues" evidence="5">
    <location>
        <begin position="546"/>
        <end position="555"/>
    </location>
</feature>
<name>A0A0F4Z5U2_RASE3</name>
<comment type="similarity">
    <text evidence="1">Belongs to the peptidase C48 family.</text>
</comment>
<dbReference type="PANTHER" id="PTHR12606">
    <property type="entry name" value="SENTRIN/SUMO-SPECIFIC PROTEASE"/>
    <property type="match status" value="1"/>
</dbReference>
<organism evidence="7 8">
    <name type="scientific">Rasamsonia emersonii (strain ATCC 16479 / CBS 393.64 / IMI 116815)</name>
    <dbReference type="NCBI Taxonomy" id="1408163"/>
    <lineage>
        <taxon>Eukaryota</taxon>
        <taxon>Fungi</taxon>
        <taxon>Dikarya</taxon>
        <taxon>Ascomycota</taxon>
        <taxon>Pezizomycotina</taxon>
        <taxon>Eurotiomycetes</taxon>
        <taxon>Eurotiomycetidae</taxon>
        <taxon>Eurotiales</taxon>
        <taxon>Trichocomaceae</taxon>
        <taxon>Rasamsonia</taxon>
    </lineage>
</organism>
<keyword evidence="3" id="KW-0378">Hydrolase</keyword>
<feature type="compositionally biased region" description="Polar residues" evidence="5">
    <location>
        <begin position="585"/>
        <end position="626"/>
    </location>
</feature>
<dbReference type="PANTHER" id="PTHR12606:SF141">
    <property type="entry name" value="GH15225P-RELATED"/>
    <property type="match status" value="1"/>
</dbReference>
<feature type="compositionally biased region" description="Basic and acidic residues" evidence="5">
    <location>
        <begin position="155"/>
        <end position="179"/>
    </location>
</feature>
<evidence type="ECO:0000313" key="7">
    <source>
        <dbReference type="EMBL" id="KKA25685.1"/>
    </source>
</evidence>
<dbReference type="InterPro" id="IPR038765">
    <property type="entry name" value="Papain-like_cys_pep_sf"/>
</dbReference>
<evidence type="ECO:0000256" key="3">
    <source>
        <dbReference type="ARBA" id="ARBA00022801"/>
    </source>
</evidence>
<comment type="caution">
    <text evidence="7">The sequence shown here is derived from an EMBL/GenBank/DDBJ whole genome shotgun (WGS) entry which is preliminary data.</text>
</comment>
<evidence type="ECO:0000256" key="1">
    <source>
        <dbReference type="ARBA" id="ARBA00005234"/>
    </source>
</evidence>
<dbReference type="PROSITE" id="PS50600">
    <property type="entry name" value="ULP_PROTEASE"/>
    <property type="match status" value="1"/>
</dbReference>
<dbReference type="GO" id="GO:0005634">
    <property type="term" value="C:nucleus"/>
    <property type="evidence" value="ECO:0007669"/>
    <property type="project" value="TreeGrafter"/>
</dbReference>
<sequence length="998" mass="111405">MEDTQMLDVIDEPTNLMAFDEMEVDHQVPVPPAYHDRMAGETSPTYLVRISRYSKSNPPMAYPLTTLKAPKKSPPKVRFRPYPGARRWLHARGKLAPPRKEHVPLKVKPVLKSVCEVMGLRRPLSLKTTTHAPDHLAPVTNPRKRQLDDDGSQPDTKRRDPDDTRRVNIDGPVSKEDTPVPHFPGSWPQDPPTNEPSTPPSNFVPLMSGALQNNPHDRTPGGIVPISPNGTHIPPEYLEAEFDHDNQSGISSWRGLWLPCHKVADICMRVQRGLRQTILSTVQVAVEVLGSVKRRAFGIERRQESRAIHIPLSSRKRLEARRREMLVGKTLEQRRALRDQWKRQDRNLPPSPTRPQQERLIAKSGNEPFTVGPLPSLDREQFSTPSLALSEVPRRKAAAHKTTKSSLKKGPPRRNATPIVTRNGSPLPKDVLNRTKTSRITKSKSWNSVSKHKYVKGEWVRTNNGFVPPWLRNIPQHRVSLDSLDPSFLELHNIPLTSPPPMTTEYASPSFPTEYVEPSASRPSVATSTIESAAELARPSAPRAVDTTTAGSTTEAARPPTPRRTATIESTAELCLPSSPRCAANTATAGSTTETVRPSTPHRTVDPTTTSEATVEPVQPTSSRCTVDTEFSVEDEPVLRPELAPYLRRVPQPAHVDDTRADDAVENELGQALQQLSVARVEDEPAGHSPLAVHWLQSDTPLGRPISSVRLFNPESPVRPPRRNEALYEHEWRQKDQLNRRGRRLRPEPGRAVRPLSPQWEARVADAMSAPNSRQLATTLNGDPLTRRDLASCHTPEAWLNDEVINAYLLLLVDYLRRVSGNAGRLDRPKYHAFNSFFYSNLRDRGYESVRRWATRAKIGGEALLDVDMVFVPVHNSAHWTLLVVRPATRSIEYYDSLGSRSLAHVNNIKKWLRGELGDHYVEEEWAVLPSNSPQQDNGSDCGVFLLTTAKALAVGLEPDVYSSADITTLRKKIVAELINGGLEGEFDPVGESGESRL</sequence>
<dbReference type="Proteomes" id="UP000053958">
    <property type="component" value="Unassembled WGS sequence"/>
</dbReference>
<dbReference type="RefSeq" id="XP_013332297.1">
    <property type="nucleotide sequence ID" value="XM_013476843.1"/>
</dbReference>
<dbReference type="SUPFAM" id="SSF54001">
    <property type="entry name" value="Cysteine proteinases"/>
    <property type="match status" value="1"/>
</dbReference>
<dbReference type="InterPro" id="IPR003653">
    <property type="entry name" value="Peptidase_C48_C"/>
</dbReference>
<feature type="region of interest" description="Disordered" evidence="5">
    <location>
        <begin position="126"/>
        <end position="215"/>
    </location>
</feature>
<keyword evidence="4" id="KW-0788">Thiol protease</keyword>
<proteinExistence type="inferred from homology"/>
<evidence type="ECO:0000259" key="6">
    <source>
        <dbReference type="PROSITE" id="PS50600"/>
    </source>
</evidence>
<feature type="compositionally biased region" description="Polar residues" evidence="5">
    <location>
        <begin position="521"/>
        <end position="531"/>
    </location>
</feature>
<feature type="compositionally biased region" description="Basic residues" evidence="5">
    <location>
        <begin position="395"/>
        <end position="412"/>
    </location>
</feature>
<dbReference type="AlphaFoldDB" id="A0A0F4Z5U2"/>
<protein>
    <submittedName>
        <fullName evidence="7">Protease</fullName>
    </submittedName>
</protein>
<evidence type="ECO:0000256" key="4">
    <source>
        <dbReference type="ARBA" id="ARBA00022807"/>
    </source>
</evidence>
<feature type="region of interest" description="Disordered" evidence="5">
    <location>
        <begin position="508"/>
        <end position="633"/>
    </location>
</feature>
<feature type="region of interest" description="Disordered" evidence="5">
    <location>
        <begin position="337"/>
        <end position="431"/>
    </location>
</feature>
<evidence type="ECO:0000313" key="8">
    <source>
        <dbReference type="Proteomes" id="UP000053958"/>
    </source>
</evidence>
<keyword evidence="8" id="KW-1185">Reference proteome</keyword>
<dbReference type="Gene3D" id="3.40.395.10">
    <property type="entry name" value="Adenoviral Proteinase, Chain A"/>
    <property type="match status" value="1"/>
</dbReference>
<feature type="compositionally biased region" description="Pro residues" evidence="5">
    <location>
        <begin position="189"/>
        <end position="199"/>
    </location>
</feature>
<feature type="domain" description="Ubiquitin-like protease family profile" evidence="6">
    <location>
        <begin position="783"/>
        <end position="953"/>
    </location>
</feature>
<feature type="compositionally biased region" description="Basic and acidic residues" evidence="5">
    <location>
        <begin position="337"/>
        <end position="346"/>
    </location>
</feature>
<evidence type="ECO:0000256" key="5">
    <source>
        <dbReference type="SAM" id="MobiDB-lite"/>
    </source>
</evidence>
<dbReference type="GeneID" id="25312380"/>
<dbReference type="STRING" id="1408163.A0A0F4Z5U2"/>
<evidence type="ECO:0000256" key="2">
    <source>
        <dbReference type="ARBA" id="ARBA00022670"/>
    </source>
</evidence>
<accession>A0A0F4Z5U2</accession>
<keyword evidence="2 7" id="KW-0645">Protease</keyword>
<dbReference type="GO" id="GO:0016926">
    <property type="term" value="P:protein desumoylation"/>
    <property type="evidence" value="ECO:0007669"/>
    <property type="project" value="TreeGrafter"/>
</dbReference>